<evidence type="ECO:0000313" key="2">
    <source>
        <dbReference type="Proteomes" id="UP000789739"/>
    </source>
</evidence>
<proteinExistence type="predicted"/>
<sequence length="46" mass="5480">TSDIFYVDLTSRRQKKKSQGQMDMVWRLCARLTSNRLAEMDEEGVW</sequence>
<accession>A0A9N9EFZ7</accession>
<organism evidence="1 2">
    <name type="scientific">Paraglomus brasilianum</name>
    <dbReference type="NCBI Taxonomy" id="144538"/>
    <lineage>
        <taxon>Eukaryota</taxon>
        <taxon>Fungi</taxon>
        <taxon>Fungi incertae sedis</taxon>
        <taxon>Mucoromycota</taxon>
        <taxon>Glomeromycotina</taxon>
        <taxon>Glomeromycetes</taxon>
        <taxon>Paraglomerales</taxon>
        <taxon>Paraglomeraceae</taxon>
        <taxon>Paraglomus</taxon>
    </lineage>
</organism>
<gene>
    <name evidence="1" type="ORF">PBRASI_LOCUS11517</name>
</gene>
<dbReference type="Proteomes" id="UP000789739">
    <property type="component" value="Unassembled WGS sequence"/>
</dbReference>
<keyword evidence="2" id="KW-1185">Reference proteome</keyword>
<dbReference type="AlphaFoldDB" id="A0A9N9EFZ7"/>
<comment type="caution">
    <text evidence="1">The sequence shown here is derived from an EMBL/GenBank/DDBJ whole genome shotgun (WGS) entry which is preliminary data.</text>
</comment>
<name>A0A9N9EFZ7_9GLOM</name>
<evidence type="ECO:0000313" key="1">
    <source>
        <dbReference type="EMBL" id="CAG8675383.1"/>
    </source>
</evidence>
<dbReference type="EMBL" id="CAJVPI010005743">
    <property type="protein sequence ID" value="CAG8675383.1"/>
    <property type="molecule type" value="Genomic_DNA"/>
</dbReference>
<protein>
    <submittedName>
        <fullName evidence="1">2698_t:CDS:1</fullName>
    </submittedName>
</protein>
<reference evidence="1" key="1">
    <citation type="submission" date="2021-06" db="EMBL/GenBank/DDBJ databases">
        <authorList>
            <person name="Kallberg Y."/>
            <person name="Tangrot J."/>
            <person name="Rosling A."/>
        </authorList>
    </citation>
    <scope>NUCLEOTIDE SEQUENCE</scope>
    <source>
        <strain evidence="1">BR232B</strain>
    </source>
</reference>
<feature type="non-terminal residue" evidence="1">
    <location>
        <position position="1"/>
    </location>
</feature>
<feature type="non-terminal residue" evidence="1">
    <location>
        <position position="46"/>
    </location>
</feature>